<dbReference type="RefSeq" id="WP_184136677.1">
    <property type="nucleotide sequence ID" value="NZ_JACHKT010000036.1"/>
</dbReference>
<keyword evidence="3 5" id="KW-0238">DNA-binding</keyword>
<gene>
    <name evidence="8" type="ORF">HNP25_003804</name>
</gene>
<dbReference type="SUPFAM" id="SSF56349">
    <property type="entry name" value="DNA breaking-rejoining enzymes"/>
    <property type="match status" value="1"/>
</dbReference>
<dbReference type="InterPro" id="IPR025269">
    <property type="entry name" value="SAM-like_dom"/>
</dbReference>
<evidence type="ECO:0000259" key="6">
    <source>
        <dbReference type="PROSITE" id="PS51898"/>
    </source>
</evidence>
<evidence type="ECO:0000256" key="4">
    <source>
        <dbReference type="ARBA" id="ARBA00023172"/>
    </source>
</evidence>
<evidence type="ECO:0000256" key="5">
    <source>
        <dbReference type="PROSITE-ProRule" id="PRU01248"/>
    </source>
</evidence>
<dbReference type="Gene3D" id="1.10.443.10">
    <property type="entry name" value="Intergrase catalytic core"/>
    <property type="match status" value="1"/>
</dbReference>
<dbReference type="PROSITE" id="PS51898">
    <property type="entry name" value="TYR_RECOMBINASE"/>
    <property type="match status" value="1"/>
</dbReference>
<dbReference type="GO" id="GO:0006310">
    <property type="term" value="P:DNA recombination"/>
    <property type="evidence" value="ECO:0007669"/>
    <property type="project" value="UniProtKB-KW"/>
</dbReference>
<comment type="similarity">
    <text evidence="1">Belongs to the 'phage' integrase family.</text>
</comment>
<dbReference type="PROSITE" id="PS51900">
    <property type="entry name" value="CB"/>
    <property type="match status" value="1"/>
</dbReference>
<protein>
    <submittedName>
        <fullName evidence="8">Site-specific recombinase XerD</fullName>
    </submittedName>
</protein>
<dbReference type="InterPro" id="IPR011010">
    <property type="entry name" value="DNA_brk_join_enz"/>
</dbReference>
<evidence type="ECO:0000313" key="8">
    <source>
        <dbReference type="EMBL" id="MBB6005133.1"/>
    </source>
</evidence>
<dbReference type="Pfam" id="PF00589">
    <property type="entry name" value="Phage_integrase"/>
    <property type="match status" value="1"/>
</dbReference>
<dbReference type="Gene3D" id="1.10.150.130">
    <property type="match status" value="1"/>
</dbReference>
<dbReference type="Proteomes" id="UP000524404">
    <property type="component" value="Unassembled WGS sequence"/>
</dbReference>
<keyword evidence="4" id="KW-0233">DNA recombination</keyword>
<dbReference type="AlphaFoldDB" id="A0A841EVP9"/>
<feature type="domain" description="Core-binding (CB)" evidence="7">
    <location>
        <begin position="114"/>
        <end position="206"/>
    </location>
</feature>
<name>A0A841EVP9_9BACT</name>
<dbReference type="InterPro" id="IPR050090">
    <property type="entry name" value="Tyrosine_recombinase_XerCD"/>
</dbReference>
<evidence type="ECO:0000256" key="1">
    <source>
        <dbReference type="ARBA" id="ARBA00008857"/>
    </source>
</evidence>
<sequence length="407" mass="47382">MTNTKLPISDKGGKKRTSTFNVTFRARENNANLSINVRLSYDGKTFDKFTGVKCQKGEFKNGKIKGKPEQNSLLKTYENNLHKAFIQLLESGQTIDLERISFSIFGKSVIQEKPKLFEAIDLYIKDIYLDKGNDFADKTKDKNQRYGKHLKQWLKFVFEREGIDLTEIKPAHDLEIIKFMKSHRQSGHNHATRYVKWLKRFFDYAISKEWVLRNPFLNFKPKHEKVKIKYLTKEDIEKFEALKVSKGSTYERVRDFFLFSCYTGLSYIDLVNVTFNHIKVNENGVKYLEVPRQKTDVTSIVPLLEKPIFLIEKYRFEDNQVKIFNVPTNQCMNRTLKELAEMANLSIMPTFHISRKTCATLLISEGIDATIVQRVLGHSSLSTTLNHYGKIEAKPIIDSFNRTFKNA</sequence>
<dbReference type="InterPro" id="IPR010998">
    <property type="entry name" value="Integrase_recombinase_N"/>
</dbReference>
<dbReference type="Pfam" id="PF13102">
    <property type="entry name" value="Phage_int_SAM_5"/>
    <property type="match status" value="1"/>
</dbReference>
<evidence type="ECO:0000256" key="3">
    <source>
        <dbReference type="ARBA" id="ARBA00023125"/>
    </source>
</evidence>
<comment type="caution">
    <text evidence="8">The sequence shown here is derived from an EMBL/GenBank/DDBJ whole genome shotgun (WGS) entry which is preliminary data.</text>
</comment>
<dbReference type="EMBL" id="JACHKT010000036">
    <property type="protein sequence ID" value="MBB6005133.1"/>
    <property type="molecule type" value="Genomic_DNA"/>
</dbReference>
<evidence type="ECO:0000313" key="9">
    <source>
        <dbReference type="Proteomes" id="UP000524404"/>
    </source>
</evidence>
<dbReference type="InterPro" id="IPR002104">
    <property type="entry name" value="Integrase_catalytic"/>
</dbReference>
<proteinExistence type="inferred from homology"/>
<dbReference type="GO" id="GO:0003677">
    <property type="term" value="F:DNA binding"/>
    <property type="evidence" value="ECO:0007669"/>
    <property type="project" value="UniProtKB-UniRule"/>
</dbReference>
<dbReference type="InterPro" id="IPR013762">
    <property type="entry name" value="Integrase-like_cat_sf"/>
</dbReference>
<dbReference type="GO" id="GO:0015074">
    <property type="term" value="P:DNA integration"/>
    <property type="evidence" value="ECO:0007669"/>
    <property type="project" value="UniProtKB-KW"/>
</dbReference>
<evidence type="ECO:0000256" key="2">
    <source>
        <dbReference type="ARBA" id="ARBA00022908"/>
    </source>
</evidence>
<reference evidence="8 9" key="1">
    <citation type="submission" date="2020-08" db="EMBL/GenBank/DDBJ databases">
        <title>Functional genomics of gut bacteria from endangered species of beetles.</title>
        <authorList>
            <person name="Carlos-Shanley C."/>
        </authorList>
    </citation>
    <scope>NUCLEOTIDE SEQUENCE [LARGE SCALE GENOMIC DNA]</scope>
    <source>
        <strain evidence="8 9">S00070</strain>
    </source>
</reference>
<dbReference type="PANTHER" id="PTHR30349">
    <property type="entry name" value="PHAGE INTEGRASE-RELATED"/>
    <property type="match status" value="1"/>
</dbReference>
<organism evidence="8 9">
    <name type="scientific">Arcicella rosea</name>
    <dbReference type="NCBI Taxonomy" id="502909"/>
    <lineage>
        <taxon>Bacteria</taxon>
        <taxon>Pseudomonadati</taxon>
        <taxon>Bacteroidota</taxon>
        <taxon>Cytophagia</taxon>
        <taxon>Cytophagales</taxon>
        <taxon>Flectobacillaceae</taxon>
        <taxon>Arcicella</taxon>
    </lineage>
</organism>
<feature type="domain" description="Tyr recombinase" evidence="6">
    <location>
        <begin position="226"/>
        <end position="401"/>
    </location>
</feature>
<keyword evidence="9" id="KW-1185">Reference proteome</keyword>
<accession>A0A841EVP9</accession>
<evidence type="ECO:0000259" key="7">
    <source>
        <dbReference type="PROSITE" id="PS51900"/>
    </source>
</evidence>
<dbReference type="InterPro" id="IPR044068">
    <property type="entry name" value="CB"/>
</dbReference>
<dbReference type="PANTHER" id="PTHR30349:SF64">
    <property type="entry name" value="PROPHAGE INTEGRASE INTD-RELATED"/>
    <property type="match status" value="1"/>
</dbReference>
<dbReference type="CDD" id="cd01185">
    <property type="entry name" value="INTN1_C_like"/>
    <property type="match status" value="1"/>
</dbReference>
<keyword evidence="2" id="KW-0229">DNA integration</keyword>